<dbReference type="GO" id="GO:0008270">
    <property type="term" value="F:zinc ion binding"/>
    <property type="evidence" value="ECO:0007669"/>
    <property type="project" value="UniProtKB-KW"/>
</dbReference>
<feature type="region of interest" description="Disordered" evidence="2">
    <location>
        <begin position="641"/>
        <end position="676"/>
    </location>
</feature>
<dbReference type="InterPro" id="IPR001841">
    <property type="entry name" value="Znf_RING"/>
</dbReference>
<dbReference type="InterPro" id="IPR056437">
    <property type="entry name" value="Znf-C2H2_ZNF598/HEL2"/>
</dbReference>
<reference evidence="4 5" key="1">
    <citation type="journal article" date="2014" name="PLoS ONE">
        <title>Global Analysis of Gene Expression Profiles in Physic Nut (Jatropha curcas L.) Seedlings Exposed to Salt Stress.</title>
        <authorList>
            <person name="Zhang L."/>
            <person name="Zhang C."/>
            <person name="Wu P."/>
            <person name="Chen Y."/>
            <person name="Li M."/>
            <person name="Jiang H."/>
            <person name="Wu G."/>
        </authorList>
    </citation>
    <scope>NUCLEOTIDE SEQUENCE [LARGE SCALE GENOMIC DNA]</scope>
    <source>
        <strain evidence="5">cv. GZQX0401</strain>
        <tissue evidence="4">Young leaves</tissue>
    </source>
</reference>
<dbReference type="Pfam" id="PF23230">
    <property type="entry name" value="zf-C2H2_13"/>
    <property type="match status" value="1"/>
</dbReference>
<feature type="compositionally biased region" description="Polar residues" evidence="2">
    <location>
        <begin position="473"/>
        <end position="485"/>
    </location>
</feature>
<dbReference type="OrthoDB" id="3838338at2759"/>
<dbReference type="AlphaFoldDB" id="A0A067JTM0"/>
<gene>
    <name evidence="4" type="ORF">JCGZ_23178</name>
</gene>
<dbReference type="GO" id="GO:0043022">
    <property type="term" value="F:ribosome binding"/>
    <property type="evidence" value="ECO:0007669"/>
    <property type="project" value="TreeGrafter"/>
</dbReference>
<feature type="region of interest" description="Disordered" evidence="2">
    <location>
        <begin position="305"/>
        <end position="325"/>
    </location>
</feature>
<dbReference type="STRING" id="180498.A0A067JTM0"/>
<feature type="region of interest" description="Disordered" evidence="2">
    <location>
        <begin position="368"/>
        <end position="402"/>
    </location>
</feature>
<protein>
    <recommendedName>
        <fullName evidence="3">RING-type domain-containing protein</fullName>
    </recommendedName>
</protein>
<evidence type="ECO:0000259" key="3">
    <source>
        <dbReference type="PROSITE" id="PS50089"/>
    </source>
</evidence>
<dbReference type="Pfam" id="PF23202">
    <property type="entry name" value="PAH_ZNF598"/>
    <property type="match status" value="1"/>
</dbReference>
<evidence type="ECO:0000313" key="5">
    <source>
        <dbReference type="Proteomes" id="UP000027138"/>
    </source>
</evidence>
<feature type="region of interest" description="Disordered" evidence="2">
    <location>
        <begin position="507"/>
        <end position="527"/>
    </location>
</feature>
<dbReference type="PROSITE" id="PS00028">
    <property type="entry name" value="ZINC_FINGER_C2H2_1"/>
    <property type="match status" value="1"/>
</dbReference>
<dbReference type="GO" id="GO:0072344">
    <property type="term" value="P:rescue of stalled ribosome"/>
    <property type="evidence" value="ECO:0007669"/>
    <property type="project" value="InterPro"/>
</dbReference>
<dbReference type="GO" id="GO:0016567">
    <property type="term" value="P:protein ubiquitination"/>
    <property type="evidence" value="ECO:0007669"/>
    <property type="project" value="TreeGrafter"/>
</dbReference>
<feature type="region of interest" description="Disordered" evidence="2">
    <location>
        <begin position="432"/>
        <end position="485"/>
    </location>
</feature>
<feature type="compositionally biased region" description="Polar residues" evidence="2">
    <location>
        <begin position="432"/>
        <end position="454"/>
    </location>
</feature>
<keyword evidence="1" id="KW-0863">Zinc-finger</keyword>
<dbReference type="EMBL" id="KK915213">
    <property type="protein sequence ID" value="KDP23345.1"/>
    <property type="molecule type" value="Genomic_DNA"/>
</dbReference>
<dbReference type="Proteomes" id="UP000027138">
    <property type="component" value="Unassembled WGS sequence"/>
</dbReference>
<organism evidence="4 5">
    <name type="scientific">Jatropha curcas</name>
    <name type="common">Barbados nut</name>
    <dbReference type="NCBI Taxonomy" id="180498"/>
    <lineage>
        <taxon>Eukaryota</taxon>
        <taxon>Viridiplantae</taxon>
        <taxon>Streptophyta</taxon>
        <taxon>Embryophyta</taxon>
        <taxon>Tracheophyta</taxon>
        <taxon>Spermatophyta</taxon>
        <taxon>Magnoliopsida</taxon>
        <taxon>eudicotyledons</taxon>
        <taxon>Gunneridae</taxon>
        <taxon>Pentapetalae</taxon>
        <taxon>rosids</taxon>
        <taxon>fabids</taxon>
        <taxon>Malpighiales</taxon>
        <taxon>Euphorbiaceae</taxon>
        <taxon>Crotonoideae</taxon>
        <taxon>Jatropheae</taxon>
        <taxon>Jatropha</taxon>
    </lineage>
</organism>
<accession>A0A067JTM0</accession>
<evidence type="ECO:0000313" key="4">
    <source>
        <dbReference type="EMBL" id="KDP23345.1"/>
    </source>
</evidence>
<dbReference type="Pfam" id="PF25447">
    <property type="entry name" value="RING_ZNF598"/>
    <property type="match status" value="1"/>
</dbReference>
<feature type="region of interest" description="Disordered" evidence="2">
    <location>
        <begin position="718"/>
        <end position="777"/>
    </location>
</feature>
<feature type="domain" description="RING-type" evidence="3">
    <location>
        <begin position="5"/>
        <end position="46"/>
    </location>
</feature>
<proteinExistence type="predicted"/>
<keyword evidence="1" id="KW-0479">Metal-binding</keyword>
<feature type="compositionally biased region" description="Polar residues" evidence="2">
    <location>
        <begin position="368"/>
        <end position="385"/>
    </location>
</feature>
<dbReference type="SMART" id="SM00355">
    <property type="entry name" value="ZnF_C2H2"/>
    <property type="match status" value="3"/>
</dbReference>
<evidence type="ECO:0000256" key="2">
    <source>
        <dbReference type="SAM" id="MobiDB-lite"/>
    </source>
</evidence>
<keyword evidence="1" id="KW-0862">Zinc</keyword>
<dbReference type="GO" id="GO:0061630">
    <property type="term" value="F:ubiquitin protein ligase activity"/>
    <property type="evidence" value="ECO:0007669"/>
    <property type="project" value="InterPro"/>
</dbReference>
<evidence type="ECO:0000256" key="1">
    <source>
        <dbReference type="PROSITE-ProRule" id="PRU00175"/>
    </source>
</evidence>
<feature type="compositionally biased region" description="Low complexity" evidence="2">
    <location>
        <begin position="460"/>
        <end position="472"/>
    </location>
</feature>
<dbReference type="InterPro" id="IPR013087">
    <property type="entry name" value="Znf_C2H2_type"/>
</dbReference>
<dbReference type="PROSITE" id="PS50089">
    <property type="entry name" value="ZF_RING_2"/>
    <property type="match status" value="1"/>
</dbReference>
<dbReference type="InterPro" id="IPR044288">
    <property type="entry name" value="ZNF598/HEL2"/>
</dbReference>
<dbReference type="InterPro" id="IPR057634">
    <property type="entry name" value="PAH_ZNF598/HEL2"/>
</dbReference>
<feature type="compositionally biased region" description="Basic and acidic residues" evidence="2">
    <location>
        <begin position="649"/>
        <end position="666"/>
    </location>
</feature>
<sequence>MDDSCAVCAETLEWVAYGPCAHREVCSTCIIRLRFICNDQCCCICKSESSVIFVTKAMGDYTRMINDFSALPANPIEGQVGQYWFHEGTQAYFDDLDHYNMIKAMCRLSCIVCDKRNEQSNGGSKRIGDFNNIEQLKIHLSHEHRLFMCSLCLEGRKIFISEQKLYDRAQLSQHVKTGDSVVDGSESERGGFMGHPTCKFCHNPFYGDNELYSHMSTEHFTCHICQRQHPGQYEYYNDYNDLENHFRQGHFLCEDEACLAKKFIVFASEPEMKRHGAMEHGGRMSRSKRNAALQIPMSFRYQWRAEQDRRHRDSRNHSSSSSMTMQVGLETANAVRFDESSLNTQAISNHRGTCDIDSMFKTLATTDSEAPSRSCQALSQNSTGTLLEESSFPPLPMAPSSSVRRIRNAKGGMNGNTMAARLRNQNTVKVLNGSGASRTTGRHSTSSASLSYQSRPVLKSGHLSSSSSPCSSQNKPGTSSGYVQSSHASSIQSVTSTANVIVSSFNGASSSRTKSNTSKISPSSSATNLVEIESRSKSISNSQDDKVTTNSQLLLKVEDVRSANKILVEKIRSALDLDNDKFAAFKILSVEYNQDLIDTGEYLAYVHQFGLSHLVLELAMLCPNTQKQRELVEIHKYNTRRNGSNETGLRIESEGKKNTKKGKELCEDNGSYSSENNLQFSHKEADHMPHSVKGKSKILFDAGANLNSPMELKIENDAQSNSGCLKKNVGPGGGGNKPRKKMSKFLTNRLGDSSATAFPDDGNPDEKGETTCLKKNTPRTLPVHGVWRNGGGRRLVVMSQRDPTK</sequence>
<feature type="compositionally biased region" description="Low complexity" evidence="2">
    <location>
        <begin position="513"/>
        <end position="527"/>
    </location>
</feature>
<dbReference type="PANTHER" id="PTHR22938">
    <property type="entry name" value="ZINC FINGER PROTEIN 598"/>
    <property type="match status" value="1"/>
</dbReference>
<name>A0A067JTM0_JATCU</name>
<keyword evidence="5" id="KW-1185">Reference proteome</keyword>
<dbReference type="PANTHER" id="PTHR22938:SF19">
    <property type="entry name" value="RING-TYPE E3 UBIQUITIN TRANSFERASE"/>
    <property type="match status" value="1"/>
</dbReference>